<comment type="caution">
    <text evidence="1">The sequence shown here is derived from an EMBL/GenBank/DDBJ whole genome shotgun (WGS) entry which is preliminary data.</text>
</comment>
<organism evidence="1 2">
    <name type="scientific">Prevotella pectinovora</name>
    <dbReference type="NCBI Taxonomy" id="1602169"/>
    <lineage>
        <taxon>Bacteria</taxon>
        <taxon>Pseudomonadati</taxon>
        <taxon>Bacteroidota</taxon>
        <taxon>Bacteroidia</taxon>
        <taxon>Bacteroidales</taxon>
        <taxon>Prevotellaceae</taxon>
        <taxon>Prevotella</taxon>
    </lineage>
</organism>
<dbReference type="STRING" id="1602171.ST44_09630"/>
<dbReference type="AlphaFoldDB" id="A0A0D0ISI7"/>
<protein>
    <submittedName>
        <fullName evidence="1">Uncharacterized protein</fullName>
    </submittedName>
</protein>
<dbReference type="EMBL" id="JXQK01000067">
    <property type="protein sequence ID" value="KIP61323.1"/>
    <property type="molecule type" value="Genomic_DNA"/>
</dbReference>
<name>A0A0D0ISI7_9BACT</name>
<dbReference type="Proteomes" id="UP000032046">
    <property type="component" value="Unassembled WGS sequence"/>
</dbReference>
<evidence type="ECO:0000313" key="1">
    <source>
        <dbReference type="EMBL" id="KIP61323.1"/>
    </source>
</evidence>
<reference evidence="1 2" key="1">
    <citation type="submission" date="2015-01" db="EMBL/GenBank/DDBJ databases">
        <title>Comparative genomics of non-oral Prevotella species.</title>
        <authorList>
            <person name="Accetto T."/>
            <person name="Nograsek B."/>
            <person name="Avgustin G."/>
        </authorList>
    </citation>
    <scope>NUCLEOTIDE SEQUENCE [LARGE SCALE GENOMIC DNA]</scope>
    <source>
        <strain evidence="1 2">P5-119</strain>
    </source>
</reference>
<evidence type="ECO:0000313" key="2">
    <source>
        <dbReference type="Proteomes" id="UP000032046"/>
    </source>
</evidence>
<proteinExistence type="predicted"/>
<sequence>MAKQLDIRINGRSFSVAPVKLERKKIYGWNEMRVVTPDGELCQQAGLNSDGITIIPAGNIKTGMLREDALWMERSELIAIDAYGNKVKAIPSSFDTGIDLMEKTSVEDMLDHNLASVYQMTGDEAMLLSSKIGDDIYKFPFSYRGGYEQNTAFIITNGPNVFIVVGNDGGYEYIGLEQLGYLDTVEEEMSQEDEMDFAMF</sequence>
<dbReference type="RefSeq" id="WP_042519710.1">
    <property type="nucleotide sequence ID" value="NZ_JXQK01000067.1"/>
</dbReference>
<accession>A0A0D0ISI7</accession>
<gene>
    <name evidence="1" type="ORF">ST44_09630</name>
</gene>
<keyword evidence="2" id="KW-1185">Reference proteome</keyword>